<accession>A0A7R7ZKZ0</accession>
<dbReference type="Gene3D" id="3.40.50.1820">
    <property type="entry name" value="alpha/beta hydrolase"/>
    <property type="match status" value="1"/>
</dbReference>
<dbReference type="InterPro" id="IPR011990">
    <property type="entry name" value="TPR-like_helical_dom_sf"/>
</dbReference>
<reference evidence="2" key="2">
    <citation type="submission" date="2021-02" db="EMBL/GenBank/DDBJ databases">
        <title>Aspergillus chevalieri M1 genome sequence.</title>
        <authorList>
            <person name="Kadooka C."/>
            <person name="Mori K."/>
            <person name="Futagami T."/>
        </authorList>
    </citation>
    <scope>NUCLEOTIDE SEQUENCE</scope>
    <source>
        <strain evidence="2">M1</strain>
    </source>
</reference>
<dbReference type="AlphaFoldDB" id="A0A7R7ZKZ0"/>
<proteinExistence type="predicted"/>
<evidence type="ECO:0000259" key="1">
    <source>
        <dbReference type="Pfam" id="PF05729"/>
    </source>
</evidence>
<organism evidence="2 3">
    <name type="scientific">Aspergillus chevalieri</name>
    <name type="common">Eurotium chevalieri</name>
    <dbReference type="NCBI Taxonomy" id="182096"/>
    <lineage>
        <taxon>Eukaryota</taxon>
        <taxon>Fungi</taxon>
        <taxon>Dikarya</taxon>
        <taxon>Ascomycota</taxon>
        <taxon>Pezizomycotina</taxon>
        <taxon>Eurotiomycetes</taxon>
        <taxon>Eurotiomycetidae</taxon>
        <taxon>Eurotiales</taxon>
        <taxon>Aspergillaceae</taxon>
        <taxon>Aspergillus</taxon>
        <taxon>Aspergillus subgen. Aspergillus</taxon>
    </lineage>
</organism>
<dbReference type="PANTHER" id="PTHR46082">
    <property type="entry name" value="ATP/GTP-BINDING PROTEIN-RELATED"/>
    <property type="match status" value="1"/>
</dbReference>
<dbReference type="InterPro" id="IPR029058">
    <property type="entry name" value="AB_hydrolase_fold"/>
</dbReference>
<dbReference type="Pfam" id="PF05729">
    <property type="entry name" value="NACHT"/>
    <property type="match status" value="1"/>
</dbReference>
<dbReference type="PANTHER" id="PTHR46082:SF10">
    <property type="entry name" value="NB-ARC DOMAIN-CONTAINING PROTEIN"/>
    <property type="match status" value="1"/>
</dbReference>
<dbReference type="SUPFAM" id="SSF52540">
    <property type="entry name" value="P-loop containing nucleoside triphosphate hydrolases"/>
    <property type="match status" value="1"/>
</dbReference>
<dbReference type="InterPro" id="IPR007111">
    <property type="entry name" value="NACHT_NTPase"/>
</dbReference>
<reference evidence="2" key="1">
    <citation type="submission" date="2021-01" db="EMBL/GenBank/DDBJ databases">
        <authorList>
            <consortium name="Aspergillus chevalieri M1 genome sequencing consortium"/>
            <person name="Kazuki M."/>
            <person name="Futagami T."/>
        </authorList>
    </citation>
    <scope>NUCLEOTIDE SEQUENCE</scope>
    <source>
        <strain evidence="2">M1</strain>
    </source>
</reference>
<dbReference type="InterPro" id="IPR053137">
    <property type="entry name" value="NLR-like"/>
</dbReference>
<dbReference type="SUPFAM" id="SSF48452">
    <property type="entry name" value="TPR-like"/>
    <property type="match status" value="2"/>
</dbReference>
<evidence type="ECO:0000313" key="2">
    <source>
        <dbReference type="EMBL" id="BCR85084.1"/>
    </source>
</evidence>
<name>A0A7R7ZKZ0_ASPCH</name>
<dbReference type="EMBL" id="AP024417">
    <property type="protein sequence ID" value="BCR85084.1"/>
    <property type="molecule type" value="Genomic_DNA"/>
</dbReference>
<gene>
    <name evidence="2" type="ORF">ACHE_20542S</name>
</gene>
<dbReference type="InterPro" id="IPR027417">
    <property type="entry name" value="P-loop_NTPase"/>
</dbReference>
<protein>
    <recommendedName>
        <fullName evidence="1">NACHT domain-containing protein</fullName>
    </recommendedName>
</protein>
<dbReference type="SUPFAM" id="SSF53474">
    <property type="entry name" value="alpha/beta-Hydrolases"/>
    <property type="match status" value="1"/>
</dbReference>
<dbReference type="Pfam" id="PF13424">
    <property type="entry name" value="TPR_12"/>
    <property type="match status" value="2"/>
</dbReference>
<sequence>MFFQINNDGLKTFLRTLVPGEKPNIDIVAIHGLNPKNKENHAEKTWESGGKLWLRDFLPKQLPQARIFLYGYNSNVAIQSSAAGVRDQARNLLSRLWLERKGCETRPILFIAHSLGGIVVKEALVQAKLGDIYSSIFIATFGIVFFGTPHRGSSLARIGDVFAKVARAILNTPSNTFLNALKKDDLYATELSSNFQQIQEHYQYLNFYETLPLKSFNLIVEGSSAVLGLPDTREKKIALNANHEEICRFASEDDENYRHVSALLVDLVKRAMDSFEEQFFNSFHSTLVDGLVEERKPSFFMVPYMRNEFFVNREPITQKLRDRILPIGESHSRVALFGLGGAGKSQVAIEIAYQIHTELPHVSVFWIHANSIERFREGCHIVDECNIPGRNEENCDKMVLLKNWLEKEHKDWLMIIDNADEASLFSSKAELSRDKTGTNQSILEYLPESPHGSILITTRNRAAGVKLTRNRLSELIEVNTMTEDESSRLIRSTLSDNIPTDEEIREISVLLDHLPLALTQATAFMQENVLTISEYIELYKDSDETQMDLLSEPFETLGRDSQVPNAVANTLIVSINQIKKQDPKAVEILSLVAFVDQHDIPKSLVQAKVKRALDLTKALGTLKAFSLITANERGNFSLHRLVQLVLRKWLIIEDKFEDQAIQTMDIIAELFPNATCGQWTACKAYFAHAQSVLTFLPGLHGKLFRRKLYLQEGIAYYLWSQGYYDEAEKIDILVMEENKREFGMGHPETLESMIALASTFEKQAKWAEATSLDQHVLEVRERTLGPTHDLTLTIKLHIAENHSNQGQYEEAERLTSEVLATSKSVFGPEHANTIDAMTSLGTIYVDMCKVDEAEDLTTHVWEWRKRVHGDEHDTTLDVATTLGIIYHNQDRFQEAERLTLQTIEAKERQLGLKHPSTLTSKGNLINIYQSMDKWDDAEELALSVIKDHSERVGPTHFDTMIEKQKLASIYFNRGLVEEGDRLDDELLRDSIDNFGRDHPFALGCMDRTAETRKRQKKDVEAARLLAELVSRRERTLGPYHNDTLIPFKTLCDWCGKDEAIEMLLEAEKELP</sequence>
<keyword evidence="3" id="KW-1185">Reference proteome</keyword>
<dbReference type="KEGG" id="ache:ACHE_20542S"/>
<evidence type="ECO:0000313" key="3">
    <source>
        <dbReference type="Proteomes" id="UP000637239"/>
    </source>
</evidence>
<dbReference type="Pfam" id="PF13374">
    <property type="entry name" value="TPR_10"/>
    <property type="match status" value="1"/>
</dbReference>
<dbReference type="Proteomes" id="UP000637239">
    <property type="component" value="Chromosome 2"/>
</dbReference>
<dbReference type="Gene3D" id="1.25.40.10">
    <property type="entry name" value="Tetratricopeptide repeat domain"/>
    <property type="match status" value="2"/>
</dbReference>
<dbReference type="GeneID" id="66979443"/>
<feature type="domain" description="NACHT" evidence="1">
    <location>
        <begin position="333"/>
        <end position="496"/>
    </location>
</feature>
<dbReference type="Gene3D" id="3.40.50.300">
    <property type="entry name" value="P-loop containing nucleotide triphosphate hydrolases"/>
    <property type="match status" value="1"/>
</dbReference>
<dbReference type="RefSeq" id="XP_043133606.1">
    <property type="nucleotide sequence ID" value="XM_043284857.1"/>
</dbReference>